<organism evidence="1 2">
    <name type="scientific">Protopolystoma xenopodis</name>
    <dbReference type="NCBI Taxonomy" id="117903"/>
    <lineage>
        <taxon>Eukaryota</taxon>
        <taxon>Metazoa</taxon>
        <taxon>Spiralia</taxon>
        <taxon>Lophotrochozoa</taxon>
        <taxon>Platyhelminthes</taxon>
        <taxon>Monogenea</taxon>
        <taxon>Polyopisthocotylea</taxon>
        <taxon>Polystomatidea</taxon>
        <taxon>Polystomatidae</taxon>
        <taxon>Protopolystoma</taxon>
    </lineage>
</organism>
<protein>
    <submittedName>
        <fullName evidence="1">Uncharacterized protein</fullName>
    </submittedName>
</protein>
<dbReference type="AlphaFoldDB" id="A0A3S5A0F3"/>
<gene>
    <name evidence="1" type="ORF">PXEA_LOCUS17798</name>
</gene>
<sequence length="70" mass="7998">MPQPTARSNHFLGSFIVLSRLHSHPFNHSSRLRPPLGDAEDQLYVPTGQSSRKGRRASHCPYNWAILFKQ</sequence>
<dbReference type="Proteomes" id="UP000784294">
    <property type="component" value="Unassembled WGS sequence"/>
</dbReference>
<name>A0A3S5A0F3_9PLAT</name>
<evidence type="ECO:0000313" key="1">
    <source>
        <dbReference type="EMBL" id="VEL24358.1"/>
    </source>
</evidence>
<accession>A0A3S5A0F3</accession>
<comment type="caution">
    <text evidence="1">The sequence shown here is derived from an EMBL/GenBank/DDBJ whole genome shotgun (WGS) entry which is preliminary data.</text>
</comment>
<dbReference type="EMBL" id="CAAALY010067308">
    <property type="protein sequence ID" value="VEL24358.1"/>
    <property type="molecule type" value="Genomic_DNA"/>
</dbReference>
<keyword evidence="2" id="KW-1185">Reference proteome</keyword>
<evidence type="ECO:0000313" key="2">
    <source>
        <dbReference type="Proteomes" id="UP000784294"/>
    </source>
</evidence>
<reference evidence="1" key="1">
    <citation type="submission" date="2018-11" db="EMBL/GenBank/DDBJ databases">
        <authorList>
            <consortium name="Pathogen Informatics"/>
        </authorList>
    </citation>
    <scope>NUCLEOTIDE SEQUENCE</scope>
</reference>
<proteinExistence type="predicted"/>